<dbReference type="GO" id="GO:0030126">
    <property type="term" value="C:COPI vesicle coat"/>
    <property type="evidence" value="ECO:0007669"/>
    <property type="project" value="UniProtKB-UniRule"/>
</dbReference>
<keyword evidence="5 12" id="KW-0963">Cytoplasm</keyword>
<feature type="domain" description="AP complex mu/sigma subunit" evidence="13">
    <location>
        <begin position="9"/>
        <end position="147"/>
    </location>
</feature>
<evidence type="ECO:0000256" key="11">
    <source>
        <dbReference type="ARBA" id="ARBA00045555"/>
    </source>
</evidence>
<evidence type="ECO:0000256" key="6">
    <source>
        <dbReference type="ARBA" id="ARBA00022892"/>
    </source>
</evidence>
<dbReference type="GO" id="GO:0000139">
    <property type="term" value="C:Golgi membrane"/>
    <property type="evidence" value="ECO:0007669"/>
    <property type="project" value="UniProtKB-SubCell"/>
</dbReference>
<sequence>MATPSVKGVVILDSADGSRMHAKYFAKSLRDQKAQLEFERSLFQKTRGQNARSEAEIVMLDNTVVVYRAGIDVIFYVCGEPDENELILTTILDAMYEALSGILRSHLEKRTLLDNLDLVLLTVDELVDGGLILETDPVAIANRVLMKGATGETPMNELTISQALQSARDQLAKSFRN</sequence>
<comment type="caution">
    <text evidence="14">The sequence shown here is derived from an EMBL/GenBank/DDBJ whole genome shotgun (WGS) entry which is preliminary data.</text>
</comment>
<evidence type="ECO:0000256" key="8">
    <source>
        <dbReference type="ARBA" id="ARBA00023034"/>
    </source>
</evidence>
<dbReference type="InterPro" id="IPR011012">
    <property type="entry name" value="Longin-like_dom_sf"/>
</dbReference>
<gene>
    <name evidence="14" type="ORF">FCC1311_009482</name>
</gene>
<evidence type="ECO:0000256" key="12">
    <source>
        <dbReference type="RuleBase" id="RU366053"/>
    </source>
</evidence>
<proteinExistence type="inferred from homology"/>
<dbReference type="SUPFAM" id="SSF64356">
    <property type="entry name" value="SNARE-like"/>
    <property type="match status" value="1"/>
</dbReference>
<protein>
    <recommendedName>
        <fullName evidence="12">Coatomer subunit zeta</fullName>
    </recommendedName>
</protein>
<dbReference type="Pfam" id="PF01217">
    <property type="entry name" value="Clat_adaptor_s"/>
    <property type="match status" value="1"/>
</dbReference>
<comment type="similarity">
    <text evidence="2 12">Belongs to the adaptor complexes small subunit family.</text>
</comment>
<evidence type="ECO:0000256" key="4">
    <source>
        <dbReference type="ARBA" id="ARBA00022448"/>
    </source>
</evidence>
<comment type="subcellular location">
    <subcellularLocation>
        <location evidence="12">Cytoplasm</location>
    </subcellularLocation>
    <subcellularLocation>
        <location evidence="1 12">Golgi apparatus membrane</location>
        <topology evidence="1 12">Peripheral membrane protein</topology>
        <orientation evidence="1 12">Cytoplasmic side</orientation>
    </subcellularLocation>
    <subcellularLocation>
        <location evidence="12">Cytoplasmic vesicle</location>
        <location evidence="12">COPI-coated vesicle membrane</location>
        <topology evidence="12">Peripheral membrane protein</topology>
        <orientation evidence="12">Cytoplasmic side</orientation>
    </subcellularLocation>
</comment>
<evidence type="ECO:0000313" key="14">
    <source>
        <dbReference type="EMBL" id="GBG24730.1"/>
    </source>
</evidence>
<dbReference type="PANTHER" id="PTHR11043:SF0">
    <property type="entry name" value="COATOMER SUBUNIT ZETA"/>
    <property type="match status" value="1"/>
</dbReference>
<evidence type="ECO:0000256" key="3">
    <source>
        <dbReference type="ARBA" id="ARBA00011775"/>
    </source>
</evidence>
<comment type="function">
    <text evidence="11">The coatomer is a cytosolic protein complex that binds to dilysine motifs and reversibly associates with Golgi non-clathrin-coated vesicles, which further mediate biosynthetic protein transport from the ER, via the Golgi up to the trans Golgi network. Coatomer complex is required for budding from Golgi membranes, and is essential for the retrograde Golgi-to-ER transport of dilysine-tagged proteins. The zeta subunit may be involved in regulating the coat assembly and, hence, the rate of biosynthetic protein transport due to its association-dissociation properties with the coatomer complex.</text>
</comment>
<keyword evidence="10 12" id="KW-0968">Cytoplasmic vesicle</keyword>
<keyword evidence="4 12" id="KW-0813">Transport</keyword>
<dbReference type="InterPro" id="IPR022775">
    <property type="entry name" value="AP_mu_sigma_su"/>
</dbReference>
<dbReference type="AlphaFoldDB" id="A0A2R5G148"/>
<dbReference type="GO" id="GO:0006891">
    <property type="term" value="P:intra-Golgi vesicle-mediated transport"/>
    <property type="evidence" value="ECO:0007669"/>
    <property type="project" value="TreeGrafter"/>
</dbReference>
<dbReference type="PANTHER" id="PTHR11043">
    <property type="entry name" value="ZETA-COAT PROTEIN"/>
    <property type="match status" value="1"/>
</dbReference>
<evidence type="ECO:0000256" key="2">
    <source>
        <dbReference type="ARBA" id="ARBA00006972"/>
    </source>
</evidence>
<keyword evidence="15" id="KW-1185">Reference proteome</keyword>
<reference evidence="14 15" key="1">
    <citation type="submission" date="2017-12" db="EMBL/GenBank/DDBJ databases">
        <title>Sequencing, de novo assembly and annotation of complete genome of a new Thraustochytrid species, strain FCC1311.</title>
        <authorList>
            <person name="Sedici K."/>
            <person name="Godart F."/>
            <person name="Aiese Cigliano R."/>
            <person name="Sanseverino W."/>
            <person name="Barakat M."/>
            <person name="Ortet P."/>
            <person name="Marechal E."/>
            <person name="Cagnac O."/>
            <person name="Amato A."/>
        </authorList>
    </citation>
    <scope>NUCLEOTIDE SEQUENCE [LARGE SCALE GENOMIC DNA]</scope>
</reference>
<dbReference type="InParanoid" id="A0A2R5G148"/>
<dbReference type="GO" id="GO:0006890">
    <property type="term" value="P:retrograde vesicle-mediated transport, Golgi to endoplasmic reticulum"/>
    <property type="evidence" value="ECO:0007669"/>
    <property type="project" value="UniProtKB-UniRule"/>
</dbReference>
<organism evidence="14 15">
    <name type="scientific">Hondaea fermentalgiana</name>
    <dbReference type="NCBI Taxonomy" id="2315210"/>
    <lineage>
        <taxon>Eukaryota</taxon>
        <taxon>Sar</taxon>
        <taxon>Stramenopiles</taxon>
        <taxon>Bigyra</taxon>
        <taxon>Labyrinthulomycetes</taxon>
        <taxon>Thraustochytrida</taxon>
        <taxon>Thraustochytriidae</taxon>
        <taxon>Hondaea</taxon>
    </lineage>
</organism>
<comment type="subunit">
    <text evidence="3 12">Oligomeric complex that consists of at least the alpha, beta, beta', gamma, delta, epsilon and zeta subunits.</text>
</comment>
<evidence type="ECO:0000256" key="9">
    <source>
        <dbReference type="ARBA" id="ARBA00023136"/>
    </source>
</evidence>
<evidence type="ECO:0000256" key="7">
    <source>
        <dbReference type="ARBA" id="ARBA00022927"/>
    </source>
</evidence>
<dbReference type="Gene3D" id="3.30.450.60">
    <property type="match status" value="1"/>
</dbReference>
<evidence type="ECO:0000259" key="13">
    <source>
        <dbReference type="Pfam" id="PF01217"/>
    </source>
</evidence>
<evidence type="ECO:0000256" key="10">
    <source>
        <dbReference type="ARBA" id="ARBA00023329"/>
    </source>
</evidence>
<evidence type="ECO:0000256" key="5">
    <source>
        <dbReference type="ARBA" id="ARBA00022490"/>
    </source>
</evidence>
<accession>A0A2R5G148</accession>
<dbReference type="EMBL" id="BEYU01000008">
    <property type="protein sequence ID" value="GBG24730.1"/>
    <property type="molecule type" value="Genomic_DNA"/>
</dbReference>
<keyword evidence="6 12" id="KW-0931">ER-Golgi transport</keyword>
<dbReference type="OrthoDB" id="10249988at2759"/>
<dbReference type="FunCoup" id="A0A2R5G148">
    <property type="interactions" value="146"/>
</dbReference>
<keyword evidence="7 12" id="KW-0653">Protein transport</keyword>
<evidence type="ECO:0000256" key="1">
    <source>
        <dbReference type="ARBA" id="ARBA00004255"/>
    </source>
</evidence>
<evidence type="ECO:0000313" key="15">
    <source>
        <dbReference type="Proteomes" id="UP000241890"/>
    </source>
</evidence>
<dbReference type="InterPro" id="IPR039652">
    <property type="entry name" value="Coatomer_zeta"/>
</dbReference>
<dbReference type="FunFam" id="3.30.450.60:FF:000013">
    <property type="entry name" value="Coatomer subunit zeta"/>
    <property type="match status" value="1"/>
</dbReference>
<keyword evidence="8 12" id="KW-0333">Golgi apparatus</keyword>
<dbReference type="Proteomes" id="UP000241890">
    <property type="component" value="Unassembled WGS sequence"/>
</dbReference>
<name>A0A2R5G148_9STRA</name>
<keyword evidence="9 12" id="KW-0472">Membrane</keyword>
<dbReference type="GO" id="GO:0006886">
    <property type="term" value="P:intracellular protein transport"/>
    <property type="evidence" value="ECO:0007669"/>
    <property type="project" value="TreeGrafter"/>
</dbReference>